<evidence type="ECO:0000313" key="2">
    <source>
        <dbReference type="EMBL" id="PQO43579.1"/>
    </source>
</evidence>
<evidence type="ECO:0000313" key="3">
    <source>
        <dbReference type="Proteomes" id="UP000237819"/>
    </source>
</evidence>
<dbReference type="Pfam" id="PF13174">
    <property type="entry name" value="TPR_6"/>
    <property type="match status" value="1"/>
</dbReference>
<keyword evidence="1" id="KW-0732">Signal</keyword>
<accession>A0A2S8GGJ6</accession>
<feature type="signal peptide" evidence="1">
    <location>
        <begin position="1"/>
        <end position="25"/>
    </location>
</feature>
<dbReference type="Gene3D" id="1.25.40.10">
    <property type="entry name" value="Tetratricopeptide repeat domain"/>
    <property type="match status" value="1"/>
</dbReference>
<dbReference type="RefSeq" id="WP_105337864.1">
    <property type="nucleotide sequence ID" value="NZ_PUHZ01000023.1"/>
</dbReference>
<dbReference type="InterPro" id="IPR011990">
    <property type="entry name" value="TPR-like_helical_dom_sf"/>
</dbReference>
<dbReference type="AlphaFoldDB" id="A0A2S8GGJ6"/>
<dbReference type="EMBL" id="PUHZ01000023">
    <property type="protein sequence ID" value="PQO43579.1"/>
    <property type="molecule type" value="Genomic_DNA"/>
</dbReference>
<evidence type="ECO:0000256" key="1">
    <source>
        <dbReference type="SAM" id="SignalP"/>
    </source>
</evidence>
<name>A0A2S8GGJ6_9BACT</name>
<proteinExistence type="predicted"/>
<reference evidence="2 3" key="1">
    <citation type="submission" date="2018-02" db="EMBL/GenBank/DDBJ databases">
        <title>Comparative genomes isolates from brazilian mangrove.</title>
        <authorList>
            <person name="Araujo J.E."/>
            <person name="Taketani R.G."/>
            <person name="Silva M.C.P."/>
            <person name="Loureco M.V."/>
            <person name="Andreote F.D."/>
        </authorList>
    </citation>
    <scope>NUCLEOTIDE SEQUENCE [LARGE SCALE GENOMIC DNA]</scope>
    <source>
        <strain evidence="2 3">Nap-Phe MGV</strain>
    </source>
</reference>
<gene>
    <name evidence="2" type="ORF">C5Y93_23300</name>
</gene>
<comment type="caution">
    <text evidence="2">The sequence shown here is derived from an EMBL/GenBank/DDBJ whole genome shotgun (WGS) entry which is preliminary data.</text>
</comment>
<dbReference type="InterPro" id="IPR019734">
    <property type="entry name" value="TPR_rpt"/>
</dbReference>
<organism evidence="2 3">
    <name type="scientific">Blastopirellula marina</name>
    <dbReference type="NCBI Taxonomy" id="124"/>
    <lineage>
        <taxon>Bacteria</taxon>
        <taxon>Pseudomonadati</taxon>
        <taxon>Planctomycetota</taxon>
        <taxon>Planctomycetia</taxon>
        <taxon>Pirellulales</taxon>
        <taxon>Pirellulaceae</taxon>
        <taxon>Blastopirellula</taxon>
    </lineage>
</organism>
<dbReference type="PROSITE" id="PS51257">
    <property type="entry name" value="PROKAR_LIPOPROTEIN"/>
    <property type="match status" value="1"/>
</dbReference>
<dbReference type="SUPFAM" id="SSF48452">
    <property type="entry name" value="TPR-like"/>
    <property type="match status" value="1"/>
</dbReference>
<evidence type="ECO:0008006" key="4">
    <source>
        <dbReference type="Google" id="ProtNLM"/>
    </source>
</evidence>
<feature type="chain" id="PRO_5015702359" description="Tetratricopeptide repeat protein" evidence="1">
    <location>
        <begin position="26"/>
        <end position="343"/>
    </location>
</feature>
<sequence length="343" mass="37431">MNSFRLTLLLSLLLSLLSCGAVSFAEDRVYLQHAAESRTPEVYVGTINDYTGETLSMTTLSGRQIEIPAAKVASVESDWSAEMRKAQALAAEKKFAEAEIAFQEAYRAESRGWVKRMLIAETARCRRNIGRNDAAGDAFLALVASDPYTPYLDAMPLAWKTGEPDVNLHRSATAWLGQSDSPYAQLMGASFLLSAAERNQAIATLERLQSSAPAELALLAEMQLWRTEPPSQDADKLVARRKQIERLPPAAQSGPRLLLGDALARANQPEQAAIEYLRIPILDNVDRPLAAEALLRAGKQLEQLGRPAQAKRLYREIIKDYPAAGAIGREASARMEKAGGAAP</sequence>
<protein>
    <recommendedName>
        <fullName evidence="4">Tetratricopeptide repeat protein</fullName>
    </recommendedName>
</protein>
<dbReference type="OrthoDB" id="254366at2"/>
<dbReference type="Proteomes" id="UP000237819">
    <property type="component" value="Unassembled WGS sequence"/>
</dbReference>